<dbReference type="Proteomes" id="UP000295684">
    <property type="component" value="Unassembled WGS sequence"/>
</dbReference>
<dbReference type="Proteomes" id="UP000622648">
    <property type="component" value="Unassembled WGS sequence"/>
</dbReference>
<reference evidence="1" key="4">
    <citation type="submission" date="2024-05" db="EMBL/GenBank/DDBJ databases">
        <authorList>
            <person name="Sun Q."/>
            <person name="Zhou Y."/>
        </authorList>
    </citation>
    <scope>NUCLEOTIDE SEQUENCE</scope>
    <source>
        <strain evidence="1">CGMCC 1.15644</strain>
    </source>
</reference>
<comment type="caution">
    <text evidence="2">The sequence shown here is derived from an EMBL/GenBank/DDBJ whole genome shotgun (WGS) entry which is preliminary data.</text>
</comment>
<dbReference type="RefSeq" id="WP_132535707.1">
    <property type="nucleotide sequence ID" value="NZ_BMJO01000002.1"/>
</dbReference>
<evidence type="ECO:0000313" key="2">
    <source>
        <dbReference type="EMBL" id="TCO19835.1"/>
    </source>
</evidence>
<dbReference type="EMBL" id="SLWO01000009">
    <property type="protein sequence ID" value="TCO19835.1"/>
    <property type="molecule type" value="Genomic_DNA"/>
</dbReference>
<evidence type="ECO:0000313" key="1">
    <source>
        <dbReference type="EMBL" id="GGE49245.1"/>
    </source>
</evidence>
<proteinExistence type="predicted"/>
<dbReference type="AlphaFoldDB" id="A0A4R2H510"/>
<protein>
    <submittedName>
        <fullName evidence="2">Uncharacterized protein</fullName>
    </submittedName>
</protein>
<reference evidence="4" key="2">
    <citation type="journal article" date="2019" name="Int. J. Syst. Evol. Microbiol.">
        <title>The Global Catalogue of Microorganisms (GCM) 10K type strain sequencing project: providing services to taxonomists for standard genome sequencing and annotation.</title>
        <authorList>
            <consortium name="The Broad Institute Genomics Platform"/>
            <consortium name="The Broad Institute Genome Sequencing Center for Infectious Disease"/>
            <person name="Wu L."/>
            <person name="Ma J."/>
        </authorList>
    </citation>
    <scope>NUCLEOTIDE SEQUENCE [LARGE SCALE GENOMIC DNA]</scope>
    <source>
        <strain evidence="4">CGMCC 1.15644</strain>
    </source>
</reference>
<organism evidence="2 3">
    <name type="scientific">Pedobacter psychrotolerans</name>
    <dbReference type="NCBI Taxonomy" id="1843235"/>
    <lineage>
        <taxon>Bacteria</taxon>
        <taxon>Pseudomonadati</taxon>
        <taxon>Bacteroidota</taxon>
        <taxon>Sphingobacteriia</taxon>
        <taxon>Sphingobacteriales</taxon>
        <taxon>Sphingobacteriaceae</taxon>
        <taxon>Pedobacter</taxon>
    </lineage>
</organism>
<sequence>MNEKQEVKLNQLLEKRIKRLESINYFAEYFEEFSYSILKKAVIKINEKLQAYTQEALRVFFENPFENKRTRFYVMIQLISNNHGRNNFYLDNTMNFPTIEFEGDEFTGKVLVKYSFENKIKSQKEYDMNHLRDDSYASEIILDFLEKIYSL</sequence>
<evidence type="ECO:0000313" key="3">
    <source>
        <dbReference type="Proteomes" id="UP000295684"/>
    </source>
</evidence>
<keyword evidence="4" id="KW-1185">Reference proteome</keyword>
<dbReference type="OrthoDB" id="1494223at2"/>
<evidence type="ECO:0000313" key="4">
    <source>
        <dbReference type="Proteomes" id="UP000622648"/>
    </source>
</evidence>
<accession>A0A4R2H510</accession>
<reference evidence="1" key="1">
    <citation type="journal article" date="2014" name="Int. J. Syst. Evol. Microbiol.">
        <title>Complete genome of a new Firmicutes species belonging to the dominant human colonic microbiota ('Ruminococcus bicirculans') reveals two chromosomes and a selective capacity to utilize plant glucans.</title>
        <authorList>
            <consortium name="NISC Comparative Sequencing Program"/>
            <person name="Wegmann U."/>
            <person name="Louis P."/>
            <person name="Goesmann A."/>
            <person name="Henrissat B."/>
            <person name="Duncan S.H."/>
            <person name="Flint H.J."/>
        </authorList>
    </citation>
    <scope>NUCLEOTIDE SEQUENCE</scope>
    <source>
        <strain evidence="1">CGMCC 1.15644</strain>
    </source>
</reference>
<reference evidence="2 3" key="3">
    <citation type="submission" date="2019-03" db="EMBL/GenBank/DDBJ databases">
        <title>Genomic Encyclopedia of Type Strains, Phase IV (KMG-IV): sequencing the most valuable type-strain genomes for metagenomic binning, comparative biology and taxonomic classification.</title>
        <authorList>
            <person name="Goeker M."/>
        </authorList>
    </citation>
    <scope>NUCLEOTIDE SEQUENCE [LARGE SCALE GENOMIC DNA]</scope>
    <source>
        <strain evidence="2 3">DSM 103236</strain>
    </source>
</reference>
<gene>
    <name evidence="2" type="ORF">EV200_10917</name>
    <name evidence="1" type="ORF">GCM10011413_14230</name>
</gene>
<name>A0A4R2H510_9SPHI</name>
<dbReference type="EMBL" id="BMJO01000002">
    <property type="protein sequence ID" value="GGE49245.1"/>
    <property type="molecule type" value="Genomic_DNA"/>
</dbReference>